<dbReference type="EMBL" id="CM045758">
    <property type="protein sequence ID" value="KAI8029280.1"/>
    <property type="molecule type" value="Genomic_DNA"/>
</dbReference>
<organism evidence="1 2">
    <name type="scientific">Camellia lanceoleosa</name>
    <dbReference type="NCBI Taxonomy" id="1840588"/>
    <lineage>
        <taxon>Eukaryota</taxon>
        <taxon>Viridiplantae</taxon>
        <taxon>Streptophyta</taxon>
        <taxon>Embryophyta</taxon>
        <taxon>Tracheophyta</taxon>
        <taxon>Spermatophyta</taxon>
        <taxon>Magnoliopsida</taxon>
        <taxon>eudicotyledons</taxon>
        <taxon>Gunneridae</taxon>
        <taxon>Pentapetalae</taxon>
        <taxon>asterids</taxon>
        <taxon>Ericales</taxon>
        <taxon>Theaceae</taxon>
        <taxon>Camellia</taxon>
    </lineage>
</organism>
<sequence length="75" mass="9088">MEKDDDEMKGEIEERLVNDEYKIWKKNTPFLYDLVITHALEWPSLTIEWLPNREESRKDYSVEDDFGDSHIREQA</sequence>
<name>A0ACC0IX45_9ERIC</name>
<accession>A0ACC0IX45</accession>
<comment type="caution">
    <text evidence="1">The sequence shown here is derived from an EMBL/GenBank/DDBJ whole genome shotgun (WGS) entry which is preliminary data.</text>
</comment>
<evidence type="ECO:0000313" key="1">
    <source>
        <dbReference type="EMBL" id="KAI8029280.1"/>
    </source>
</evidence>
<gene>
    <name evidence="1" type="ORF">LOK49_LG01G03124</name>
</gene>
<protein>
    <submittedName>
        <fullName evidence="1">WD-40 repeat-containing protein MSI1</fullName>
    </submittedName>
</protein>
<evidence type="ECO:0000313" key="2">
    <source>
        <dbReference type="Proteomes" id="UP001060215"/>
    </source>
</evidence>
<dbReference type="Proteomes" id="UP001060215">
    <property type="component" value="Chromosome 1"/>
</dbReference>
<keyword evidence="2" id="KW-1185">Reference proteome</keyword>
<proteinExistence type="predicted"/>
<reference evidence="1 2" key="1">
    <citation type="journal article" date="2022" name="Plant J.">
        <title>Chromosome-level genome of Camellia lanceoleosa provides a valuable resource for understanding genome evolution and self-incompatibility.</title>
        <authorList>
            <person name="Gong W."/>
            <person name="Xiao S."/>
            <person name="Wang L."/>
            <person name="Liao Z."/>
            <person name="Chang Y."/>
            <person name="Mo W."/>
            <person name="Hu G."/>
            <person name="Li W."/>
            <person name="Zhao G."/>
            <person name="Zhu H."/>
            <person name="Hu X."/>
            <person name="Ji K."/>
            <person name="Xiang X."/>
            <person name="Song Q."/>
            <person name="Yuan D."/>
            <person name="Jin S."/>
            <person name="Zhang L."/>
        </authorList>
    </citation>
    <scope>NUCLEOTIDE SEQUENCE [LARGE SCALE GENOMIC DNA]</scope>
    <source>
        <strain evidence="1">SQ_2022a</strain>
    </source>
</reference>